<dbReference type="InterPro" id="IPR038056">
    <property type="entry name" value="YjbR-like_sf"/>
</dbReference>
<keyword evidence="1" id="KW-0238">DNA-binding</keyword>
<dbReference type="Pfam" id="PF04237">
    <property type="entry name" value="YjbR"/>
    <property type="match status" value="1"/>
</dbReference>
<dbReference type="PANTHER" id="PTHR35145:SF1">
    <property type="entry name" value="CYTOPLASMIC PROTEIN"/>
    <property type="match status" value="1"/>
</dbReference>
<dbReference type="RefSeq" id="WP_320182745.1">
    <property type="nucleotide sequence ID" value="NZ_CP138332.1"/>
</dbReference>
<proteinExistence type="predicted"/>
<accession>A0ABW6BBW4</accession>
<dbReference type="InterPro" id="IPR007351">
    <property type="entry name" value="YjbR"/>
</dbReference>
<keyword evidence="2" id="KW-1185">Reference proteome</keyword>
<dbReference type="EMBL" id="JBHUPB010000004">
    <property type="protein sequence ID" value="MFD2967050.1"/>
    <property type="molecule type" value="Genomic_DNA"/>
</dbReference>
<protein>
    <submittedName>
        <fullName evidence="1">MmcQ/YjbR family DNA-binding protein</fullName>
    </submittedName>
</protein>
<evidence type="ECO:0000313" key="1">
    <source>
        <dbReference type="EMBL" id="MFD2967050.1"/>
    </source>
</evidence>
<dbReference type="Gene3D" id="3.90.1150.30">
    <property type="match status" value="1"/>
</dbReference>
<name>A0ABW6BBW4_9SPHI</name>
<comment type="caution">
    <text evidence="1">The sequence shown here is derived from an EMBL/GenBank/DDBJ whole genome shotgun (WGS) entry which is preliminary data.</text>
</comment>
<gene>
    <name evidence="1" type="ORF">ACFS7Y_06615</name>
</gene>
<evidence type="ECO:0000313" key="2">
    <source>
        <dbReference type="Proteomes" id="UP001597525"/>
    </source>
</evidence>
<organism evidence="1 2">
    <name type="scientific">Sphingobacterium bambusae</name>
    <dbReference type="NCBI Taxonomy" id="662858"/>
    <lineage>
        <taxon>Bacteria</taxon>
        <taxon>Pseudomonadati</taxon>
        <taxon>Bacteroidota</taxon>
        <taxon>Sphingobacteriia</taxon>
        <taxon>Sphingobacteriales</taxon>
        <taxon>Sphingobacteriaceae</taxon>
        <taxon>Sphingobacterium</taxon>
    </lineage>
</organism>
<reference evidence="2" key="1">
    <citation type="journal article" date="2019" name="Int. J. Syst. Evol. Microbiol.">
        <title>The Global Catalogue of Microorganisms (GCM) 10K type strain sequencing project: providing services to taxonomists for standard genome sequencing and annotation.</title>
        <authorList>
            <consortium name="The Broad Institute Genomics Platform"/>
            <consortium name="The Broad Institute Genome Sequencing Center for Infectious Disease"/>
            <person name="Wu L."/>
            <person name="Ma J."/>
        </authorList>
    </citation>
    <scope>NUCLEOTIDE SEQUENCE [LARGE SCALE GENOMIC DNA]</scope>
    <source>
        <strain evidence="2">KCTC 22814</strain>
    </source>
</reference>
<dbReference type="GO" id="GO:0003677">
    <property type="term" value="F:DNA binding"/>
    <property type="evidence" value="ECO:0007669"/>
    <property type="project" value="UniProtKB-KW"/>
</dbReference>
<dbReference type="Proteomes" id="UP001597525">
    <property type="component" value="Unassembled WGS sequence"/>
</dbReference>
<dbReference type="PANTHER" id="PTHR35145">
    <property type="entry name" value="CYTOPLASMIC PROTEIN-RELATED"/>
    <property type="match status" value="1"/>
</dbReference>
<dbReference type="SUPFAM" id="SSF142906">
    <property type="entry name" value="YjbR-like"/>
    <property type="match status" value="1"/>
</dbReference>
<dbReference type="InterPro" id="IPR058532">
    <property type="entry name" value="YjbR/MT2646/Rv2570-like"/>
</dbReference>
<sequence length="121" mass="13880">MNIELLREYCIRKKAVTEELPFGPDTLVFKVGGKVFLLVGLDQVDQLTFNVKCDPERAVELRADYPQTVLPGYHMNKKHWNTVHCNRELSDKAVEELIDHSYQLVFHSLTKAVKDSIALLP</sequence>